<feature type="domain" description="C-type lectin" evidence="8">
    <location>
        <begin position="260"/>
        <end position="363"/>
    </location>
</feature>
<proteinExistence type="predicted"/>
<dbReference type="EMBL" id="QCYY01001811">
    <property type="protein sequence ID" value="ROT75087.1"/>
    <property type="molecule type" value="Genomic_DNA"/>
</dbReference>
<keyword evidence="7" id="KW-0732">Signal</keyword>
<evidence type="ECO:0000256" key="2">
    <source>
        <dbReference type="ARBA" id="ARBA00022723"/>
    </source>
</evidence>
<dbReference type="Pfam" id="PF00057">
    <property type="entry name" value="Ldl_recept_a"/>
    <property type="match status" value="1"/>
</dbReference>
<dbReference type="Gene3D" id="2.60.120.200">
    <property type="match status" value="1"/>
</dbReference>
<dbReference type="GO" id="GO:0016020">
    <property type="term" value="C:membrane"/>
    <property type="evidence" value="ECO:0007669"/>
    <property type="project" value="InterPro"/>
</dbReference>
<sequence length="947" mass="105655">MDLMEWKTRWMSGGSSLLHLLVFLSLLQDQAVALDVYSFQKEGVQSDAHILYSGPAGGTEGQGWRRPFNPEDFSVCLRLRFFYLWDLSGFLQMWGDVEEDSPTSVFSAELNLRYFRVRMGIFRRLFFLGRPLRALTWYHVCITYSEDTLEFYLNGDLQGSQAGRPEYPVGGTRLKVGAWDAVRSFSGEITEVNVWSRALAVDEVASLVECKGSAGDLVAWTDAWTMHGDVTKADVPSERLCSDRRATKQFLFPPVSSKAAFQVCEGLGGSVTTPRRAEVEDLRRLLSGFPDNETCSRLWTGVTDVATEGEWTYHKNGLPAQVSWRPGAPDGDVLQNCAAIYLEGSSDGLTDVSCSRKLCAVCDVPEGLVWTLLGACEEFPRNIHFVARQRASGEFHFRGYSSYMIMRNDTDGRWVWWDRQRNEVVAILSENEFGFPMGRHSWALQRPVCGRKPPVEHVLLLTPCGAGSFSCDDATCIPLYQRCDLKFDCRDKSDESGCELVQFPPVYRPDLPPSDVASAASAPLPVGVRMVLESADVRTSTMMIHINYNLTLTWREGRSTTSTLNKDYTLNRVPYNTMRELWVPTVDFTNTRGNHITHADEEATMMVLMSGEPTMGGDTRPQEVEVYSGWENPLTVRRKYSETFQCEFDLSMYPFDQQPQQPSRPPTGMPVRLTMLSASSRLLVFDEGESEAVFVGNPHLVEYTVGGVSVDLVNQMDFAVMHSLPHSLPSPSLPPPPSLNLPRLPPPLIHSLTHTLPFSLPPSPFLPPFTAFTLPPSLLPSLLTPSSPPSHPLPPSLPQPSSLPLPHPFFPSPSPLPPSLPHPFSSLPSLHPFLPSLPHPFLPLPHPHHESPFPLFSHLPLILSFTTSTMNSPFPFSISLSPSLYHLHHAFSFPCSLLSFLSLFHTMHSPLTCSLISLPPSLYHLHHPENLLSSFSLISLSSLSQSR</sequence>
<dbReference type="SUPFAM" id="SSF56436">
    <property type="entry name" value="C-type lectin-like"/>
    <property type="match status" value="1"/>
</dbReference>
<gene>
    <name evidence="9" type="ORF">C7M84_006373</name>
</gene>
<keyword evidence="4 6" id="KW-1015">Disulfide bond</keyword>
<dbReference type="AlphaFoldDB" id="A0A3R7QR26"/>
<dbReference type="Gene3D" id="4.10.400.10">
    <property type="entry name" value="Low-density Lipoprotein Receptor"/>
    <property type="match status" value="1"/>
</dbReference>
<dbReference type="InterPro" id="IPR036055">
    <property type="entry name" value="LDL_receptor-like_sf"/>
</dbReference>
<reference evidence="9 10" key="1">
    <citation type="submission" date="2018-04" db="EMBL/GenBank/DDBJ databases">
        <authorList>
            <person name="Zhang X."/>
            <person name="Yuan J."/>
            <person name="Li F."/>
            <person name="Xiang J."/>
        </authorList>
    </citation>
    <scope>NUCLEOTIDE SEQUENCE [LARGE SCALE GENOMIC DNA]</scope>
    <source>
        <tissue evidence="9">Muscle</tissue>
    </source>
</reference>
<dbReference type="OrthoDB" id="6347073at2759"/>
<dbReference type="SUPFAM" id="SSF63712">
    <property type="entry name" value="Nicotinic receptor ligand binding domain-like"/>
    <property type="match status" value="1"/>
</dbReference>
<dbReference type="PROSITE" id="PS50068">
    <property type="entry name" value="LDLRA_2"/>
    <property type="match status" value="1"/>
</dbReference>
<evidence type="ECO:0000313" key="10">
    <source>
        <dbReference type="Proteomes" id="UP000283509"/>
    </source>
</evidence>
<dbReference type="InterPro" id="IPR002172">
    <property type="entry name" value="LDrepeatLR_classA_rpt"/>
</dbReference>
<dbReference type="InterPro" id="IPR036734">
    <property type="entry name" value="Neur_chan_lig-bd_sf"/>
</dbReference>
<evidence type="ECO:0000256" key="6">
    <source>
        <dbReference type="PROSITE-ProRule" id="PRU00124"/>
    </source>
</evidence>
<reference evidence="9 10" key="2">
    <citation type="submission" date="2019-01" db="EMBL/GenBank/DDBJ databases">
        <title>The decoding of complex shrimp genome reveals the adaptation for benthos swimmer, frequently molting mechanism and breeding impact on genome.</title>
        <authorList>
            <person name="Sun Y."/>
            <person name="Gao Y."/>
            <person name="Yu Y."/>
        </authorList>
    </citation>
    <scope>NUCLEOTIDE SEQUENCE [LARGE SCALE GENOMIC DNA]</scope>
    <source>
        <tissue evidence="9">Muscle</tissue>
    </source>
</reference>
<feature type="disulfide bond" evidence="6">
    <location>
        <begin position="464"/>
        <end position="476"/>
    </location>
</feature>
<dbReference type="InterPro" id="IPR013320">
    <property type="entry name" value="ConA-like_dom_sf"/>
</dbReference>
<dbReference type="Gene3D" id="2.70.170.10">
    <property type="entry name" value="Neurotransmitter-gated ion-channel ligand-binding domain"/>
    <property type="match status" value="1"/>
</dbReference>
<dbReference type="Pfam" id="PF00059">
    <property type="entry name" value="Lectin_C"/>
    <property type="match status" value="1"/>
</dbReference>
<organism evidence="9 10">
    <name type="scientific">Penaeus vannamei</name>
    <name type="common">Whiteleg shrimp</name>
    <name type="synonym">Litopenaeus vannamei</name>
    <dbReference type="NCBI Taxonomy" id="6689"/>
    <lineage>
        <taxon>Eukaryota</taxon>
        <taxon>Metazoa</taxon>
        <taxon>Ecdysozoa</taxon>
        <taxon>Arthropoda</taxon>
        <taxon>Crustacea</taxon>
        <taxon>Multicrustacea</taxon>
        <taxon>Malacostraca</taxon>
        <taxon>Eumalacostraca</taxon>
        <taxon>Eucarida</taxon>
        <taxon>Decapoda</taxon>
        <taxon>Dendrobranchiata</taxon>
        <taxon>Penaeoidea</taxon>
        <taxon>Penaeidae</taxon>
        <taxon>Penaeus</taxon>
    </lineage>
</organism>
<comment type="cofactor">
    <cofactor evidence="1">
        <name>Ca(2+)</name>
        <dbReference type="ChEBI" id="CHEBI:29108"/>
    </cofactor>
</comment>
<feature type="signal peptide" evidence="7">
    <location>
        <begin position="1"/>
        <end position="33"/>
    </location>
</feature>
<evidence type="ECO:0000259" key="8">
    <source>
        <dbReference type="PROSITE" id="PS50041"/>
    </source>
</evidence>
<keyword evidence="3" id="KW-0106">Calcium</keyword>
<dbReference type="PANTHER" id="PTHR19277:SF125">
    <property type="entry name" value="B6"/>
    <property type="match status" value="1"/>
</dbReference>
<keyword evidence="5" id="KW-0325">Glycoprotein</keyword>
<feature type="disulfide bond" evidence="6">
    <location>
        <begin position="483"/>
        <end position="498"/>
    </location>
</feature>
<dbReference type="SUPFAM" id="SSF57424">
    <property type="entry name" value="LDL receptor-like module"/>
    <property type="match status" value="1"/>
</dbReference>
<dbReference type="SUPFAM" id="SSF49899">
    <property type="entry name" value="Concanavalin A-like lectins/glucanases"/>
    <property type="match status" value="1"/>
</dbReference>
<name>A0A3R7QR26_PENVA</name>
<dbReference type="GO" id="GO:0005230">
    <property type="term" value="F:extracellular ligand-gated monoatomic ion channel activity"/>
    <property type="evidence" value="ECO:0007669"/>
    <property type="project" value="InterPro"/>
</dbReference>
<evidence type="ECO:0000256" key="5">
    <source>
        <dbReference type="ARBA" id="ARBA00023180"/>
    </source>
</evidence>
<dbReference type="InterPro" id="IPR051360">
    <property type="entry name" value="Neuronal_Pentraxin_Related"/>
</dbReference>
<evidence type="ECO:0000256" key="1">
    <source>
        <dbReference type="ARBA" id="ARBA00001913"/>
    </source>
</evidence>
<dbReference type="Gene3D" id="3.10.100.10">
    <property type="entry name" value="Mannose-Binding Protein A, subunit A"/>
    <property type="match status" value="1"/>
</dbReference>
<keyword evidence="2" id="KW-0479">Metal-binding</keyword>
<dbReference type="CDD" id="cd00112">
    <property type="entry name" value="LDLa"/>
    <property type="match status" value="1"/>
</dbReference>
<dbReference type="PROSITE" id="PS01209">
    <property type="entry name" value="LDLRA_1"/>
    <property type="match status" value="1"/>
</dbReference>
<dbReference type="SMART" id="SM00192">
    <property type="entry name" value="LDLa"/>
    <property type="match status" value="1"/>
</dbReference>
<dbReference type="Pfam" id="PF13385">
    <property type="entry name" value="Laminin_G_3"/>
    <property type="match status" value="1"/>
</dbReference>
<keyword evidence="10" id="KW-1185">Reference proteome</keyword>
<dbReference type="InterPro" id="IPR001759">
    <property type="entry name" value="PTX_dom"/>
</dbReference>
<dbReference type="InterPro" id="IPR023415">
    <property type="entry name" value="LDLR_class-A_CS"/>
</dbReference>
<dbReference type="InterPro" id="IPR001304">
    <property type="entry name" value="C-type_lectin-like"/>
</dbReference>
<dbReference type="PROSITE" id="PS50041">
    <property type="entry name" value="C_TYPE_LECTIN_2"/>
    <property type="match status" value="1"/>
</dbReference>
<comment type="caution">
    <text evidence="9">The sequence shown here is derived from an EMBL/GenBank/DDBJ whole genome shotgun (WGS) entry which is preliminary data.</text>
</comment>
<accession>A0A3R7QR26</accession>
<evidence type="ECO:0000256" key="3">
    <source>
        <dbReference type="ARBA" id="ARBA00022837"/>
    </source>
</evidence>
<dbReference type="GO" id="GO:0046872">
    <property type="term" value="F:metal ion binding"/>
    <property type="evidence" value="ECO:0007669"/>
    <property type="project" value="UniProtKB-KW"/>
</dbReference>
<feature type="disulfide bond" evidence="6">
    <location>
        <begin position="471"/>
        <end position="489"/>
    </location>
</feature>
<feature type="chain" id="PRO_5018629340" description="C-type lectin domain-containing protein" evidence="7">
    <location>
        <begin position="34"/>
        <end position="947"/>
    </location>
</feature>
<dbReference type="PANTHER" id="PTHR19277">
    <property type="entry name" value="PENTRAXIN"/>
    <property type="match status" value="1"/>
</dbReference>
<dbReference type="InterPro" id="IPR016186">
    <property type="entry name" value="C-type_lectin-like/link_sf"/>
</dbReference>
<dbReference type="Proteomes" id="UP000283509">
    <property type="component" value="Unassembled WGS sequence"/>
</dbReference>
<evidence type="ECO:0000256" key="4">
    <source>
        <dbReference type="ARBA" id="ARBA00023157"/>
    </source>
</evidence>
<dbReference type="SMART" id="SM00159">
    <property type="entry name" value="PTX"/>
    <property type="match status" value="1"/>
</dbReference>
<evidence type="ECO:0000256" key="7">
    <source>
        <dbReference type="SAM" id="SignalP"/>
    </source>
</evidence>
<evidence type="ECO:0000313" key="9">
    <source>
        <dbReference type="EMBL" id="ROT75087.1"/>
    </source>
</evidence>
<protein>
    <recommendedName>
        <fullName evidence="8">C-type lectin domain-containing protein</fullName>
    </recommendedName>
</protein>
<dbReference type="InterPro" id="IPR016187">
    <property type="entry name" value="CTDL_fold"/>
</dbReference>